<accession>A0AAV4NYD9</accession>
<sequence length="97" mass="10914">MATEEKSMDPISVLATQYRSHKDEAERRTALKVSTARKFPKVTKPAAGSSSAFMASYETNLNCPHLRTVREISNIVISRLWEFLSKSSLSTLFLNHP</sequence>
<dbReference type="AlphaFoldDB" id="A0AAV4NYD9"/>
<reference evidence="1 2" key="1">
    <citation type="submission" date="2021-06" db="EMBL/GenBank/DDBJ databases">
        <title>Caerostris extrusa draft genome.</title>
        <authorList>
            <person name="Kono N."/>
            <person name="Arakawa K."/>
        </authorList>
    </citation>
    <scope>NUCLEOTIDE SEQUENCE [LARGE SCALE GENOMIC DNA]</scope>
</reference>
<protein>
    <submittedName>
        <fullName evidence="1">Uncharacterized protein</fullName>
    </submittedName>
</protein>
<keyword evidence="2" id="KW-1185">Reference proteome</keyword>
<evidence type="ECO:0000313" key="1">
    <source>
        <dbReference type="EMBL" id="GIX88077.1"/>
    </source>
</evidence>
<dbReference type="EMBL" id="BPLR01021292">
    <property type="protein sequence ID" value="GIX88077.1"/>
    <property type="molecule type" value="Genomic_DNA"/>
</dbReference>
<organism evidence="1 2">
    <name type="scientific">Caerostris extrusa</name>
    <name type="common">Bark spider</name>
    <name type="synonym">Caerostris bankana</name>
    <dbReference type="NCBI Taxonomy" id="172846"/>
    <lineage>
        <taxon>Eukaryota</taxon>
        <taxon>Metazoa</taxon>
        <taxon>Ecdysozoa</taxon>
        <taxon>Arthropoda</taxon>
        <taxon>Chelicerata</taxon>
        <taxon>Arachnida</taxon>
        <taxon>Araneae</taxon>
        <taxon>Araneomorphae</taxon>
        <taxon>Entelegynae</taxon>
        <taxon>Araneoidea</taxon>
        <taxon>Araneidae</taxon>
        <taxon>Caerostris</taxon>
    </lineage>
</organism>
<evidence type="ECO:0000313" key="2">
    <source>
        <dbReference type="Proteomes" id="UP001054945"/>
    </source>
</evidence>
<gene>
    <name evidence="1" type="ORF">CEXT_246621</name>
</gene>
<name>A0AAV4NYD9_CAEEX</name>
<dbReference type="Proteomes" id="UP001054945">
    <property type="component" value="Unassembled WGS sequence"/>
</dbReference>
<proteinExistence type="predicted"/>
<comment type="caution">
    <text evidence="1">The sequence shown here is derived from an EMBL/GenBank/DDBJ whole genome shotgun (WGS) entry which is preliminary data.</text>
</comment>